<dbReference type="AlphaFoldDB" id="A0A174P5U8"/>
<evidence type="ECO:0008006" key="3">
    <source>
        <dbReference type="Google" id="ProtNLM"/>
    </source>
</evidence>
<dbReference type="OrthoDB" id="1766144at2"/>
<evidence type="ECO:0000313" key="2">
    <source>
        <dbReference type="Proteomes" id="UP000095564"/>
    </source>
</evidence>
<dbReference type="Pfam" id="PF21983">
    <property type="entry name" value="NikA-like"/>
    <property type="match status" value="1"/>
</dbReference>
<proteinExistence type="predicted"/>
<reference evidence="1 2" key="1">
    <citation type="submission" date="2015-09" db="EMBL/GenBank/DDBJ databases">
        <authorList>
            <consortium name="Pathogen Informatics"/>
        </authorList>
    </citation>
    <scope>NUCLEOTIDE SEQUENCE [LARGE SCALE GENOMIC DNA]</scope>
    <source>
        <strain evidence="1 2">2789STDY5834908</strain>
    </source>
</reference>
<dbReference type="InterPro" id="IPR053842">
    <property type="entry name" value="NikA-like"/>
</dbReference>
<organism evidence="1 2">
    <name type="scientific">Anaerostipes hadrus</name>
    <dbReference type="NCBI Taxonomy" id="649756"/>
    <lineage>
        <taxon>Bacteria</taxon>
        <taxon>Bacillati</taxon>
        <taxon>Bacillota</taxon>
        <taxon>Clostridia</taxon>
        <taxon>Lachnospirales</taxon>
        <taxon>Lachnospiraceae</taxon>
        <taxon>Anaerostipes</taxon>
    </lineage>
</organism>
<name>A0A174P5U8_ANAHA</name>
<gene>
    <name evidence="1" type="ORF">ERS852520_01620</name>
</gene>
<dbReference type="GeneID" id="96230162"/>
<dbReference type="EMBL" id="CZAU01000014">
    <property type="protein sequence ID" value="CUP55216.1"/>
    <property type="molecule type" value="Genomic_DNA"/>
</dbReference>
<sequence length="114" mass="13310">MSREKSEKVCITFRLSEEEHEKLKQYSSACGLSTAEFMRQLCRGNAPQPQPEKEFWELLGTLYEVHVAFKKCIPYAPSADEICREIEDFILELQRNYTLPQQFDMEKLTEQGAV</sequence>
<evidence type="ECO:0000313" key="1">
    <source>
        <dbReference type="EMBL" id="CUP55216.1"/>
    </source>
</evidence>
<accession>A0A174P5U8</accession>
<dbReference type="Proteomes" id="UP000095564">
    <property type="component" value="Unassembled WGS sequence"/>
</dbReference>
<protein>
    <recommendedName>
        <fullName evidence="3">Ribbon-helix-helix protein, copG family</fullName>
    </recommendedName>
</protein>
<dbReference type="RefSeq" id="WP_033126096.1">
    <property type="nucleotide sequence ID" value="NZ_CZAU01000014.1"/>
</dbReference>